<feature type="compositionally biased region" description="Low complexity" evidence="1">
    <location>
        <begin position="116"/>
        <end position="138"/>
    </location>
</feature>
<feature type="non-terminal residue" evidence="2">
    <location>
        <position position="160"/>
    </location>
</feature>
<protein>
    <submittedName>
        <fullName evidence="2">Vitamin K epoxide reductase</fullName>
    </submittedName>
</protein>
<organism evidence="2">
    <name type="scientific">uncultured Pseudonocardia sp</name>
    <dbReference type="NCBI Taxonomy" id="211455"/>
    <lineage>
        <taxon>Bacteria</taxon>
        <taxon>Bacillati</taxon>
        <taxon>Actinomycetota</taxon>
        <taxon>Actinomycetes</taxon>
        <taxon>Pseudonocardiales</taxon>
        <taxon>Pseudonocardiaceae</taxon>
        <taxon>Pseudonocardia</taxon>
        <taxon>environmental samples</taxon>
    </lineage>
</organism>
<evidence type="ECO:0000256" key="1">
    <source>
        <dbReference type="SAM" id="MobiDB-lite"/>
    </source>
</evidence>
<feature type="compositionally biased region" description="Basic and acidic residues" evidence="1">
    <location>
        <begin position="73"/>
        <end position="89"/>
    </location>
</feature>
<reference evidence="2" key="1">
    <citation type="submission" date="2020-02" db="EMBL/GenBank/DDBJ databases">
        <authorList>
            <person name="Meier V. D."/>
        </authorList>
    </citation>
    <scope>NUCLEOTIDE SEQUENCE</scope>
    <source>
        <strain evidence="2">AVDCRST_MAG66</strain>
    </source>
</reference>
<proteinExistence type="predicted"/>
<dbReference type="AlphaFoldDB" id="A0A6J4NW89"/>
<feature type="compositionally biased region" description="Basic and acidic residues" evidence="1">
    <location>
        <begin position="23"/>
        <end position="46"/>
    </location>
</feature>
<feature type="region of interest" description="Disordered" evidence="1">
    <location>
        <begin position="1"/>
        <end position="160"/>
    </location>
</feature>
<sequence>DDPRRTVPLPAHRHRPRDAPAALDRRALARRGGDGEGRDGLPDRHRAAPARSAGTVRRRPGRRLRLRLPARAEPGRTDDGPHLRADGVARRGGRAGPPARPARAARPQDRGRPGRRPAAGPRGVAGEPGAVQLLPARHGGLGGVRGARGPRRGARPAPEL</sequence>
<dbReference type="EMBL" id="CADCUS010000201">
    <property type="protein sequence ID" value="CAA9399697.1"/>
    <property type="molecule type" value="Genomic_DNA"/>
</dbReference>
<name>A0A6J4NW89_9PSEU</name>
<gene>
    <name evidence="2" type="ORF">AVDCRST_MAG66-1393</name>
</gene>
<feature type="compositionally biased region" description="Basic residues" evidence="1">
    <location>
        <begin position="56"/>
        <end position="68"/>
    </location>
</feature>
<evidence type="ECO:0000313" key="2">
    <source>
        <dbReference type="EMBL" id="CAA9399697.1"/>
    </source>
</evidence>
<feature type="non-terminal residue" evidence="2">
    <location>
        <position position="1"/>
    </location>
</feature>
<accession>A0A6J4NW89</accession>